<evidence type="ECO:0000256" key="3">
    <source>
        <dbReference type="SAM" id="Phobius"/>
    </source>
</evidence>
<dbReference type="Proteomes" id="UP000593567">
    <property type="component" value="Unassembled WGS sequence"/>
</dbReference>
<evidence type="ECO:0000256" key="1">
    <source>
        <dbReference type="ARBA" id="ARBA00023157"/>
    </source>
</evidence>
<dbReference type="PANTHER" id="PTHR24652:SF67">
    <property type="entry name" value="LOW-DENSITY LIPOPROTEIN RECEPTOR CLASS A DOMAIN-CONTAINING PROTEIN 2"/>
    <property type="match status" value="1"/>
</dbReference>
<dbReference type="EMBL" id="VXIV02002585">
    <property type="protein sequence ID" value="KAF6024392.1"/>
    <property type="molecule type" value="Genomic_DNA"/>
</dbReference>
<dbReference type="InterPro" id="IPR002172">
    <property type="entry name" value="LDrepeatLR_classA_rpt"/>
</dbReference>
<name>A0A7J7JDM0_BUGNE</name>
<protein>
    <recommendedName>
        <fullName evidence="6">CUB domain-containing protein</fullName>
    </recommendedName>
</protein>
<keyword evidence="1" id="KW-1015">Disulfide bond</keyword>
<comment type="caution">
    <text evidence="4">The sequence shown here is derived from an EMBL/GenBank/DDBJ whole genome shotgun (WGS) entry which is preliminary data.</text>
</comment>
<keyword evidence="3" id="KW-0472">Membrane</keyword>
<sequence length="453" mass="51059">MKSHYYFVIIENCVHYTISLFYSPYDSYFLNGLCNQMRDPLHSLTLRLIERSDLEAGEYHVPTSDVDCYITFVSPTFSDSLMRKISIKSRDDFFNIENPFTCMESEKNDISNCAETNAYIQVFYGDGRSTPMQFIGTYCGSEAIGYLEAPAEYTSVTIRLVIKSESLTTTPTSNVTMTTENGLFNVTATNVTENNITMSTLNISSTTPDIINSTTSLDTTRNDTNISTCGTNFTIDITMFIVGDCNLDGPENNDEQFYCEDEDKCISDHLRCDAYLANNCGDYMDNFIGEPAYCGTEPDPPKDMLKWLWLIILLAVLSALALLYWCCWRPGWLPWRLGFLRNCCYDTCCLKCSTKCNSCCCKSCASSAAAKEQSGANTSDTENLGGYGQRATEDRADKHARKKKRNPQNKLCCCLPTKVNDEFEAGTSEQAQGKGDWEQYFSSGGLHMRRYRY</sequence>
<dbReference type="OrthoDB" id="6282329at2759"/>
<evidence type="ECO:0008006" key="6">
    <source>
        <dbReference type="Google" id="ProtNLM"/>
    </source>
</evidence>
<keyword evidence="3" id="KW-0812">Transmembrane</keyword>
<proteinExistence type="predicted"/>
<evidence type="ECO:0000313" key="4">
    <source>
        <dbReference type="EMBL" id="KAF6024392.1"/>
    </source>
</evidence>
<organism evidence="4 5">
    <name type="scientific">Bugula neritina</name>
    <name type="common">Brown bryozoan</name>
    <name type="synonym">Sertularia neritina</name>
    <dbReference type="NCBI Taxonomy" id="10212"/>
    <lineage>
        <taxon>Eukaryota</taxon>
        <taxon>Metazoa</taxon>
        <taxon>Spiralia</taxon>
        <taxon>Lophotrochozoa</taxon>
        <taxon>Bryozoa</taxon>
        <taxon>Gymnolaemata</taxon>
        <taxon>Cheilostomatida</taxon>
        <taxon>Flustrina</taxon>
        <taxon>Buguloidea</taxon>
        <taxon>Bugulidae</taxon>
        <taxon>Bugula</taxon>
    </lineage>
</organism>
<evidence type="ECO:0000313" key="5">
    <source>
        <dbReference type="Proteomes" id="UP000593567"/>
    </source>
</evidence>
<dbReference type="AlphaFoldDB" id="A0A7J7JDM0"/>
<dbReference type="PANTHER" id="PTHR24652">
    <property type="entry name" value="LOW-DENSITY LIPOPROTEIN RECEPTOR CLASS A DOMAIN-CONTAINING PROTEIN 2"/>
    <property type="match status" value="1"/>
</dbReference>
<keyword evidence="3" id="KW-1133">Transmembrane helix</keyword>
<feature type="transmembrane region" description="Helical" evidence="3">
    <location>
        <begin position="307"/>
        <end position="327"/>
    </location>
</feature>
<reference evidence="4" key="1">
    <citation type="submission" date="2020-06" db="EMBL/GenBank/DDBJ databases">
        <title>Draft genome of Bugula neritina, a colonial animal packing powerful symbionts and potential medicines.</title>
        <authorList>
            <person name="Rayko M."/>
        </authorList>
    </citation>
    <scope>NUCLEOTIDE SEQUENCE [LARGE SCALE GENOMIC DNA]</scope>
    <source>
        <strain evidence="4">Kwan_BN1</strain>
    </source>
</reference>
<dbReference type="PROSITE" id="PS50068">
    <property type="entry name" value="LDLRA_2"/>
    <property type="match status" value="1"/>
</dbReference>
<dbReference type="InterPro" id="IPR042333">
    <property type="entry name" value="LRAD2/Mig-13-like"/>
</dbReference>
<evidence type="ECO:0000256" key="2">
    <source>
        <dbReference type="PROSITE-ProRule" id="PRU00124"/>
    </source>
</evidence>
<accession>A0A7J7JDM0</accession>
<keyword evidence="5" id="KW-1185">Reference proteome</keyword>
<comment type="caution">
    <text evidence="2">Lacks conserved residue(s) required for the propagation of feature annotation.</text>
</comment>
<gene>
    <name evidence="4" type="ORF">EB796_017304</name>
</gene>